<dbReference type="InterPro" id="IPR007197">
    <property type="entry name" value="rSAM"/>
</dbReference>
<dbReference type="InterPro" id="IPR023404">
    <property type="entry name" value="rSAM_horseshoe"/>
</dbReference>
<evidence type="ECO:0000256" key="3">
    <source>
        <dbReference type="ARBA" id="ARBA00022691"/>
    </source>
</evidence>
<evidence type="ECO:0000256" key="5">
    <source>
        <dbReference type="ARBA" id="ARBA00023004"/>
    </source>
</evidence>
<keyword evidence="2" id="KW-0004">4Fe-4S</keyword>
<dbReference type="SFLD" id="SFLDS00029">
    <property type="entry name" value="Radical_SAM"/>
    <property type="match status" value="1"/>
</dbReference>
<dbReference type="Proteomes" id="UP000183255">
    <property type="component" value="Unassembled WGS sequence"/>
</dbReference>
<evidence type="ECO:0000256" key="6">
    <source>
        <dbReference type="ARBA" id="ARBA00023014"/>
    </source>
</evidence>
<dbReference type="AlphaFoldDB" id="A0A1G8G3S6"/>
<dbReference type="GO" id="GO:0046872">
    <property type="term" value="F:metal ion binding"/>
    <property type="evidence" value="ECO:0007669"/>
    <property type="project" value="UniProtKB-KW"/>
</dbReference>
<organism evidence="8 9">
    <name type="scientific">Proteiniclasticum ruminis</name>
    <dbReference type="NCBI Taxonomy" id="398199"/>
    <lineage>
        <taxon>Bacteria</taxon>
        <taxon>Bacillati</taxon>
        <taxon>Bacillota</taxon>
        <taxon>Clostridia</taxon>
        <taxon>Eubacteriales</taxon>
        <taxon>Clostridiaceae</taxon>
        <taxon>Proteiniclasticum</taxon>
    </lineage>
</organism>
<evidence type="ECO:0000256" key="2">
    <source>
        <dbReference type="ARBA" id="ARBA00022485"/>
    </source>
</evidence>
<evidence type="ECO:0000256" key="1">
    <source>
        <dbReference type="ARBA" id="ARBA00001966"/>
    </source>
</evidence>
<evidence type="ECO:0000259" key="7">
    <source>
        <dbReference type="PROSITE" id="PS51918"/>
    </source>
</evidence>
<dbReference type="RefSeq" id="WP_031572773.1">
    <property type="nucleotide sequence ID" value="NZ_FNDZ01000001.1"/>
</dbReference>
<keyword evidence="6" id="KW-0411">Iron-sulfur</keyword>
<dbReference type="GO" id="GO:0002926">
    <property type="term" value="P:tRNA wobble base 5-methoxycarbonylmethyl-2-thiouridinylation"/>
    <property type="evidence" value="ECO:0007669"/>
    <property type="project" value="TreeGrafter"/>
</dbReference>
<dbReference type="SMART" id="SM00729">
    <property type="entry name" value="Elp3"/>
    <property type="match status" value="1"/>
</dbReference>
<dbReference type="InterPro" id="IPR058240">
    <property type="entry name" value="rSAM_sf"/>
</dbReference>
<dbReference type="PROSITE" id="PS51918">
    <property type="entry name" value="RADICAL_SAM"/>
    <property type="match status" value="1"/>
</dbReference>
<dbReference type="PANTHER" id="PTHR11135">
    <property type="entry name" value="HISTONE ACETYLTRANSFERASE-RELATED"/>
    <property type="match status" value="1"/>
</dbReference>
<dbReference type="GO" id="GO:0005737">
    <property type="term" value="C:cytoplasm"/>
    <property type="evidence" value="ECO:0007669"/>
    <property type="project" value="TreeGrafter"/>
</dbReference>
<dbReference type="GO" id="GO:0003824">
    <property type="term" value="F:catalytic activity"/>
    <property type="evidence" value="ECO:0007669"/>
    <property type="project" value="InterPro"/>
</dbReference>
<name>A0A1G8G3S6_9CLOT</name>
<dbReference type="InterPro" id="IPR032432">
    <property type="entry name" value="Radical_SAM_C"/>
</dbReference>
<evidence type="ECO:0000256" key="4">
    <source>
        <dbReference type="ARBA" id="ARBA00022723"/>
    </source>
</evidence>
<dbReference type="InterPro" id="IPR039661">
    <property type="entry name" value="ELP3"/>
</dbReference>
<dbReference type="SFLD" id="SFLDG01082">
    <property type="entry name" value="B12-binding_domain_containing"/>
    <property type="match status" value="1"/>
</dbReference>
<dbReference type="InterPro" id="IPR006638">
    <property type="entry name" value="Elp3/MiaA/NifB-like_rSAM"/>
</dbReference>
<dbReference type="GO" id="GO:0051539">
    <property type="term" value="F:4 iron, 4 sulfur cluster binding"/>
    <property type="evidence" value="ECO:0007669"/>
    <property type="project" value="UniProtKB-KW"/>
</dbReference>
<protein>
    <recommendedName>
        <fullName evidence="7">Radical SAM core domain-containing protein</fullName>
    </recommendedName>
</protein>
<evidence type="ECO:0000313" key="8">
    <source>
        <dbReference type="EMBL" id="SDH88981.1"/>
    </source>
</evidence>
<accession>A0A1G8G3S6</accession>
<dbReference type="SFLD" id="SFLDG01086">
    <property type="entry name" value="elongater_protein-like"/>
    <property type="match status" value="1"/>
</dbReference>
<dbReference type="CDD" id="cd01335">
    <property type="entry name" value="Radical_SAM"/>
    <property type="match status" value="1"/>
</dbReference>
<keyword evidence="3" id="KW-0949">S-adenosyl-L-methionine</keyword>
<keyword evidence="4" id="KW-0479">Metal-binding</keyword>
<feature type="domain" description="Radical SAM core" evidence="7">
    <location>
        <begin position="1"/>
        <end position="239"/>
    </location>
</feature>
<dbReference type="Gene3D" id="3.80.30.20">
    <property type="entry name" value="tm_1862 like domain"/>
    <property type="match status" value="1"/>
</dbReference>
<comment type="cofactor">
    <cofactor evidence="1">
        <name>[4Fe-4S] cluster</name>
        <dbReference type="ChEBI" id="CHEBI:49883"/>
    </cofactor>
</comment>
<gene>
    <name evidence="8" type="ORF">SAMN05421804_101132</name>
</gene>
<dbReference type="PANTHER" id="PTHR11135:SF0">
    <property type="entry name" value="ELONGATOR COMPLEX PROTEIN 3"/>
    <property type="match status" value="1"/>
</dbReference>
<dbReference type="SUPFAM" id="SSF102114">
    <property type="entry name" value="Radical SAM enzymes"/>
    <property type="match status" value="1"/>
</dbReference>
<reference evidence="8 9" key="1">
    <citation type="submission" date="2016-10" db="EMBL/GenBank/DDBJ databases">
        <authorList>
            <person name="de Groot N.N."/>
        </authorList>
    </citation>
    <scope>NUCLEOTIDE SEQUENCE [LARGE SCALE GENOMIC DNA]</scope>
    <source>
        <strain evidence="8 9">CGMCC 1.5058</strain>
    </source>
</reference>
<sequence>MNRHRIIPIFIPHVGCPHDCIFCNQAKITGQLREDYNKITGKFVEETIDAYLETIDRDQTTVEVSFFGGTFTAIELRKQQELLEAAHQAKLCGKVDKIRLSTRPDYIDLATMKHLSRYTVDVVELGIQSMDEEVLLASNRAYPKKSVKLASELVKKFGMSLGHQLMLGLPSDSKEKDLKSLEEVLLLKPDMMRIYPALVLKDTEMAELYKEGLYVPYTLEEAVETAALMMKRCREENVLVIRAGLQTTEEINEGGEILAGPFHPAFRELCESYLLMKRILEKLEESLEITIGERDLSKLYAGKKKYFREVQEKKKVKVTIVPDKVEDIIEIRPLGKGCSTCI</sequence>
<evidence type="ECO:0000313" key="9">
    <source>
        <dbReference type="Proteomes" id="UP000183255"/>
    </source>
</evidence>
<proteinExistence type="predicted"/>
<dbReference type="Pfam" id="PF16199">
    <property type="entry name" value="Radical_SAM_C"/>
    <property type="match status" value="1"/>
</dbReference>
<dbReference type="EMBL" id="FNDZ01000001">
    <property type="protein sequence ID" value="SDH88981.1"/>
    <property type="molecule type" value="Genomic_DNA"/>
</dbReference>
<keyword evidence="5" id="KW-0408">Iron</keyword>
<dbReference type="Pfam" id="PF04055">
    <property type="entry name" value="Radical_SAM"/>
    <property type="match status" value="1"/>
</dbReference>